<dbReference type="Proteomes" id="UP001623592">
    <property type="component" value="Unassembled WGS sequence"/>
</dbReference>
<keyword evidence="2" id="KW-1185">Reference proteome</keyword>
<proteinExistence type="predicted"/>
<comment type="caution">
    <text evidence="1">The sequence shown here is derived from an EMBL/GenBank/DDBJ whole genome shotgun (WGS) entry which is preliminary data.</text>
</comment>
<evidence type="ECO:0000313" key="2">
    <source>
        <dbReference type="Proteomes" id="UP001623592"/>
    </source>
</evidence>
<protein>
    <recommendedName>
        <fullName evidence="3">Condensation domain-containing protein</fullName>
    </recommendedName>
</protein>
<gene>
    <name evidence="1" type="ORF">ACJDT4_09595</name>
</gene>
<name>A0ABW8TG75_9CLOT</name>
<reference evidence="1 2" key="1">
    <citation type="submission" date="2024-11" db="EMBL/GenBank/DDBJ databases">
        <authorList>
            <person name="Heng Y.C."/>
            <person name="Lim A.C.H."/>
            <person name="Lee J.K.Y."/>
            <person name="Kittelmann S."/>
        </authorList>
    </citation>
    <scope>NUCLEOTIDE SEQUENCE [LARGE SCALE GENOMIC DNA]</scope>
    <source>
        <strain evidence="1 2">WILCCON 0114</strain>
    </source>
</reference>
<dbReference type="EMBL" id="JBJIAA010000007">
    <property type="protein sequence ID" value="MFL0250673.1"/>
    <property type="molecule type" value="Genomic_DNA"/>
</dbReference>
<dbReference type="RefSeq" id="WP_406787338.1">
    <property type="nucleotide sequence ID" value="NZ_JBJIAA010000007.1"/>
</dbReference>
<evidence type="ECO:0008006" key="3">
    <source>
        <dbReference type="Google" id="ProtNLM"/>
    </source>
</evidence>
<evidence type="ECO:0000313" key="1">
    <source>
        <dbReference type="EMBL" id="MFL0250673.1"/>
    </source>
</evidence>
<sequence length="432" mass="49756">MENGRCKLSNNAEKMILPNRAASAIYYASNKRDPQTIRIMVVMKDIVDGDIFIHNVQKAMERYPYYHIAVAQNGDKYINIHNSRPIVVKHTDKPANLGSAEVNYHMIAWSYSEKNIYLDASHGLLDGISMLEVLKTVLFFYCSEKYDVDLSPDGIITTENKIEDEEWKEPFTDDLILPNDDIGDSYEAYQLPEVWKERATRISFLLPQEEFMNYVKEYHGTPGIVITTFFSEVISRLCDAQNLPIVTTMYVNSRPMLGKNKAGGCLVTSVDLPLTKDMKKLQLGKRAYEYRKMQKEKASKEQILKKVSKQVREYIDNDRIKSLQEKLDKLGKADSVFQVGTFSVSSTGRDPFGSVGKFIREIHNIVIPTTYLIEMNCVNDMFTIDFLQSFSEARYVDEFEKILKEEEIPYIRQKAEIYNTSSVIYDQIDESV</sequence>
<accession>A0ABW8TG75</accession>
<organism evidence="1 2">
    <name type="scientific">Clostridium neuense</name>
    <dbReference type="NCBI Taxonomy" id="1728934"/>
    <lineage>
        <taxon>Bacteria</taxon>
        <taxon>Bacillati</taxon>
        <taxon>Bacillota</taxon>
        <taxon>Clostridia</taxon>
        <taxon>Eubacteriales</taxon>
        <taxon>Clostridiaceae</taxon>
        <taxon>Clostridium</taxon>
    </lineage>
</organism>